<dbReference type="STRING" id="478744.SAMN05444359_11599"/>
<accession>A0A1H9IQE0</accession>
<dbReference type="EMBL" id="FOFB01000015">
    <property type="protein sequence ID" value="SEQ76833.1"/>
    <property type="molecule type" value="Genomic_DNA"/>
</dbReference>
<comment type="similarity">
    <text evidence="1">Belongs to the metallo-dependent hydrolases superfamily. TatD-type hydrolase family.</text>
</comment>
<dbReference type="InterPro" id="IPR032466">
    <property type="entry name" value="Metal_Hydrolase"/>
</dbReference>
<feature type="binding site" evidence="4">
    <location>
        <position position="6"/>
    </location>
    <ligand>
        <name>a divalent metal cation</name>
        <dbReference type="ChEBI" id="CHEBI:60240"/>
        <label>1</label>
    </ligand>
</feature>
<feature type="binding site" evidence="4">
    <location>
        <position position="203"/>
    </location>
    <ligand>
        <name>a divalent metal cation</name>
        <dbReference type="ChEBI" id="CHEBI:60240"/>
        <label>1</label>
    </ligand>
</feature>
<gene>
    <name evidence="5" type="ORF">SAMN05444359_11599</name>
</gene>
<dbReference type="NCBIfam" id="TIGR00010">
    <property type="entry name" value="YchF/TatD family DNA exonuclease"/>
    <property type="match status" value="1"/>
</dbReference>
<reference evidence="6" key="1">
    <citation type="submission" date="2016-10" db="EMBL/GenBank/DDBJ databases">
        <authorList>
            <person name="Varghese N."/>
            <person name="Submissions S."/>
        </authorList>
    </citation>
    <scope>NUCLEOTIDE SEQUENCE [LARGE SCALE GENOMIC DNA]</scope>
    <source>
        <strain evidence="6">DSM 24740</strain>
    </source>
</reference>
<dbReference type="GO" id="GO:0005829">
    <property type="term" value="C:cytosol"/>
    <property type="evidence" value="ECO:0007669"/>
    <property type="project" value="TreeGrafter"/>
</dbReference>
<keyword evidence="2 4" id="KW-0479">Metal-binding</keyword>
<dbReference type="FunCoup" id="A0A1H9IQE0">
    <property type="interactions" value="440"/>
</dbReference>
<keyword evidence="6" id="KW-1185">Reference proteome</keyword>
<dbReference type="GO" id="GO:0046872">
    <property type="term" value="F:metal ion binding"/>
    <property type="evidence" value="ECO:0007669"/>
    <property type="project" value="UniProtKB-KW"/>
</dbReference>
<proteinExistence type="inferred from homology"/>
<dbReference type="CDD" id="cd01310">
    <property type="entry name" value="TatD_DNAse"/>
    <property type="match status" value="1"/>
</dbReference>
<name>A0A1H9IQE0_9BACT</name>
<dbReference type="FunFam" id="3.20.20.140:FF:000005">
    <property type="entry name" value="TatD family hydrolase"/>
    <property type="match status" value="1"/>
</dbReference>
<dbReference type="SUPFAM" id="SSF51556">
    <property type="entry name" value="Metallo-dependent hydrolases"/>
    <property type="match status" value="1"/>
</dbReference>
<sequence>MYIDTHTHLYSTKFAADRKEMMARISAAGVELAIMPAVDSSSHAEMLLLEKEYPALTLAMIGLHPVSVKENFEEELAIIENYLAERRWVAIGEIGMDLYWDKSFREQQEIAFRRQCQWAIDYDLPICIHARESIDELLAIIKDINNPKLRGVFHCFTGSVEQAQEAISLGFYLGIGGVATFKNGGLEPVLKAAPQNRILLETDAPYLAPVPKRGKRNETAFLPFVAEKIAEIWETSPEAVGRQTNENSWQLFELDRFAQKDFPWAAKQALIK</sequence>
<evidence type="ECO:0000256" key="1">
    <source>
        <dbReference type="ARBA" id="ARBA00009275"/>
    </source>
</evidence>
<dbReference type="GO" id="GO:0016788">
    <property type="term" value="F:hydrolase activity, acting on ester bonds"/>
    <property type="evidence" value="ECO:0007669"/>
    <property type="project" value="InterPro"/>
</dbReference>
<evidence type="ECO:0000256" key="2">
    <source>
        <dbReference type="ARBA" id="ARBA00022723"/>
    </source>
</evidence>
<feature type="binding site" evidence="4">
    <location>
        <position position="129"/>
    </location>
    <ligand>
        <name>a divalent metal cation</name>
        <dbReference type="ChEBI" id="CHEBI:60240"/>
        <label>2</label>
    </ligand>
</feature>
<dbReference type="RefSeq" id="WP_090169680.1">
    <property type="nucleotide sequence ID" value="NZ_FOFB01000015.1"/>
</dbReference>
<dbReference type="InterPro" id="IPR001130">
    <property type="entry name" value="TatD-like"/>
</dbReference>
<evidence type="ECO:0000256" key="4">
    <source>
        <dbReference type="PIRSR" id="PIRSR005902-1"/>
    </source>
</evidence>
<keyword evidence="3" id="KW-0378">Hydrolase</keyword>
<dbReference type="AlphaFoldDB" id="A0A1H9IQE0"/>
<dbReference type="GO" id="GO:0004536">
    <property type="term" value="F:DNA nuclease activity"/>
    <property type="evidence" value="ECO:0007669"/>
    <property type="project" value="InterPro"/>
</dbReference>
<evidence type="ECO:0000256" key="3">
    <source>
        <dbReference type="ARBA" id="ARBA00022801"/>
    </source>
</evidence>
<feature type="binding site" evidence="4">
    <location>
        <position position="93"/>
    </location>
    <ligand>
        <name>a divalent metal cation</name>
        <dbReference type="ChEBI" id="CHEBI:60240"/>
        <label>1</label>
    </ligand>
</feature>
<dbReference type="InterPro" id="IPR015991">
    <property type="entry name" value="TatD/YcfH-like"/>
</dbReference>
<dbReference type="PANTHER" id="PTHR46124:SF4">
    <property type="entry name" value="HYDROLASE TATD"/>
    <property type="match status" value="1"/>
</dbReference>
<feature type="binding site" evidence="4">
    <location>
        <position position="8"/>
    </location>
    <ligand>
        <name>a divalent metal cation</name>
        <dbReference type="ChEBI" id="CHEBI:60240"/>
        <label>1</label>
    </ligand>
</feature>
<dbReference type="Gene3D" id="3.20.20.140">
    <property type="entry name" value="Metal-dependent hydrolases"/>
    <property type="match status" value="1"/>
</dbReference>
<dbReference type="OrthoDB" id="9810005at2"/>
<evidence type="ECO:0000313" key="6">
    <source>
        <dbReference type="Proteomes" id="UP000199021"/>
    </source>
</evidence>
<dbReference type="InParanoid" id="A0A1H9IQE0"/>
<organism evidence="5 6">
    <name type="scientific">Neolewinella agarilytica</name>
    <dbReference type="NCBI Taxonomy" id="478744"/>
    <lineage>
        <taxon>Bacteria</taxon>
        <taxon>Pseudomonadati</taxon>
        <taxon>Bacteroidota</taxon>
        <taxon>Saprospiria</taxon>
        <taxon>Saprospirales</taxon>
        <taxon>Lewinellaceae</taxon>
        <taxon>Neolewinella</taxon>
    </lineage>
</organism>
<dbReference type="Pfam" id="PF01026">
    <property type="entry name" value="TatD_DNase"/>
    <property type="match status" value="1"/>
</dbReference>
<dbReference type="Proteomes" id="UP000199021">
    <property type="component" value="Unassembled WGS sequence"/>
</dbReference>
<dbReference type="PIRSF" id="PIRSF005902">
    <property type="entry name" value="DNase_TatD"/>
    <property type="match status" value="1"/>
</dbReference>
<protein>
    <submittedName>
        <fullName evidence="5">TatD DNase family protein</fullName>
    </submittedName>
</protein>
<evidence type="ECO:0000313" key="5">
    <source>
        <dbReference type="EMBL" id="SEQ76833.1"/>
    </source>
</evidence>
<feature type="binding site" evidence="4">
    <location>
        <position position="154"/>
    </location>
    <ligand>
        <name>a divalent metal cation</name>
        <dbReference type="ChEBI" id="CHEBI:60240"/>
        <label>2</label>
    </ligand>
</feature>
<dbReference type="PANTHER" id="PTHR46124">
    <property type="entry name" value="D-AMINOACYL-TRNA DEACYLASE"/>
    <property type="match status" value="1"/>
</dbReference>